<evidence type="ECO:0000313" key="3">
    <source>
        <dbReference type="Proteomes" id="UP000708208"/>
    </source>
</evidence>
<comment type="caution">
    <text evidence="2">The sequence shown here is derived from an EMBL/GenBank/DDBJ whole genome shotgun (WGS) entry which is preliminary data.</text>
</comment>
<organism evidence="2 3">
    <name type="scientific">Allacma fusca</name>
    <dbReference type="NCBI Taxonomy" id="39272"/>
    <lineage>
        <taxon>Eukaryota</taxon>
        <taxon>Metazoa</taxon>
        <taxon>Ecdysozoa</taxon>
        <taxon>Arthropoda</taxon>
        <taxon>Hexapoda</taxon>
        <taxon>Collembola</taxon>
        <taxon>Symphypleona</taxon>
        <taxon>Sminthuridae</taxon>
        <taxon>Allacma</taxon>
    </lineage>
</organism>
<accession>A0A8J2KPX6</accession>
<reference evidence="2" key="1">
    <citation type="submission" date="2021-06" db="EMBL/GenBank/DDBJ databases">
        <authorList>
            <person name="Hodson N. C."/>
            <person name="Mongue J. A."/>
            <person name="Jaron S. K."/>
        </authorList>
    </citation>
    <scope>NUCLEOTIDE SEQUENCE</scope>
</reference>
<evidence type="ECO:0000256" key="1">
    <source>
        <dbReference type="SAM" id="MobiDB-lite"/>
    </source>
</evidence>
<dbReference type="EMBL" id="CAJVCH010385876">
    <property type="protein sequence ID" value="CAG7817097.1"/>
    <property type="molecule type" value="Genomic_DNA"/>
</dbReference>
<feature type="region of interest" description="Disordered" evidence="1">
    <location>
        <begin position="1"/>
        <end position="38"/>
    </location>
</feature>
<keyword evidence="3" id="KW-1185">Reference proteome</keyword>
<proteinExistence type="predicted"/>
<evidence type="ECO:0000313" key="2">
    <source>
        <dbReference type="EMBL" id="CAG7817097.1"/>
    </source>
</evidence>
<dbReference type="Proteomes" id="UP000708208">
    <property type="component" value="Unassembled WGS sequence"/>
</dbReference>
<protein>
    <submittedName>
        <fullName evidence="2">Uncharacterized protein</fullName>
    </submittedName>
</protein>
<feature type="non-terminal residue" evidence="2">
    <location>
        <position position="1"/>
    </location>
</feature>
<dbReference type="AlphaFoldDB" id="A0A8J2KPX6"/>
<gene>
    <name evidence="2" type="ORF">AFUS01_LOCUS27680</name>
</gene>
<name>A0A8J2KPX6_9HEXA</name>
<sequence>MSIGQGSEEYHKHALSKTTAVNQGCFDGAETDKNTRQS</sequence>